<sequence>YIVEAWDGRNITERVLHRDEIREYLQARADRAAALKTDLRCVIRADRDVAYGHVEVVLRGCGLAKIAKVVFSARAGQEPEEEA</sequence>
<protein>
    <submittedName>
        <fullName evidence="1">Uncharacterized protein</fullName>
    </submittedName>
</protein>
<proteinExistence type="predicted"/>
<dbReference type="EMBL" id="BARS01050001">
    <property type="protein sequence ID" value="GAG44231.1"/>
    <property type="molecule type" value="Genomic_DNA"/>
</dbReference>
<accession>X0Z6K6</accession>
<organism evidence="1">
    <name type="scientific">marine sediment metagenome</name>
    <dbReference type="NCBI Taxonomy" id="412755"/>
    <lineage>
        <taxon>unclassified sequences</taxon>
        <taxon>metagenomes</taxon>
        <taxon>ecological metagenomes</taxon>
    </lineage>
</organism>
<reference evidence="1" key="1">
    <citation type="journal article" date="2014" name="Front. Microbiol.">
        <title>High frequency of phylogenetically diverse reductive dehalogenase-homologous genes in deep subseafloor sedimentary metagenomes.</title>
        <authorList>
            <person name="Kawai M."/>
            <person name="Futagami T."/>
            <person name="Toyoda A."/>
            <person name="Takaki Y."/>
            <person name="Nishi S."/>
            <person name="Hori S."/>
            <person name="Arai W."/>
            <person name="Tsubouchi T."/>
            <person name="Morono Y."/>
            <person name="Uchiyama I."/>
            <person name="Ito T."/>
            <person name="Fujiyama A."/>
            <person name="Inagaki F."/>
            <person name="Takami H."/>
        </authorList>
    </citation>
    <scope>NUCLEOTIDE SEQUENCE</scope>
    <source>
        <strain evidence="1">Expedition CK06-06</strain>
    </source>
</reference>
<dbReference type="Gene3D" id="3.30.420.270">
    <property type="match status" value="1"/>
</dbReference>
<feature type="non-terminal residue" evidence="1">
    <location>
        <position position="1"/>
    </location>
</feature>
<dbReference type="AlphaFoldDB" id="X0Z6K6"/>
<comment type="caution">
    <text evidence="1">The sequence shown here is derived from an EMBL/GenBank/DDBJ whole genome shotgun (WGS) entry which is preliminary data.</text>
</comment>
<evidence type="ECO:0000313" key="1">
    <source>
        <dbReference type="EMBL" id="GAG44231.1"/>
    </source>
</evidence>
<gene>
    <name evidence="1" type="ORF">S01H1_74715</name>
</gene>
<name>X0Z6K6_9ZZZZ</name>